<dbReference type="GO" id="GO:0005524">
    <property type="term" value="F:ATP binding"/>
    <property type="evidence" value="ECO:0007669"/>
    <property type="project" value="InterPro"/>
</dbReference>
<dbReference type="InterPro" id="IPR056599">
    <property type="entry name" value="AAA_lid_fung"/>
</dbReference>
<protein>
    <recommendedName>
        <fullName evidence="2">AAA+ ATPase domain-containing protein</fullName>
    </recommendedName>
</protein>
<dbReference type="PANTHER" id="PTHR46411">
    <property type="entry name" value="FAMILY ATPASE, PUTATIVE-RELATED"/>
    <property type="match status" value="1"/>
</dbReference>
<feature type="compositionally biased region" description="Basic residues" evidence="1">
    <location>
        <begin position="16"/>
        <end position="31"/>
    </location>
</feature>
<dbReference type="Pfam" id="PF00004">
    <property type="entry name" value="AAA"/>
    <property type="match status" value="1"/>
</dbReference>
<dbReference type="Pfam" id="PF22942">
    <property type="entry name" value="DUF7025"/>
    <property type="match status" value="1"/>
</dbReference>
<reference evidence="3" key="1">
    <citation type="submission" date="2023-06" db="EMBL/GenBank/DDBJ databases">
        <authorList>
            <person name="Noh H."/>
        </authorList>
    </citation>
    <scope>NUCLEOTIDE SEQUENCE</scope>
    <source>
        <strain evidence="3">DUCC20226</strain>
    </source>
</reference>
<proteinExistence type="predicted"/>
<dbReference type="SUPFAM" id="SSF52540">
    <property type="entry name" value="P-loop containing nucleoside triphosphate hydrolases"/>
    <property type="match status" value="1"/>
</dbReference>
<dbReference type="GO" id="GO:0016887">
    <property type="term" value="F:ATP hydrolysis activity"/>
    <property type="evidence" value="ECO:0007669"/>
    <property type="project" value="InterPro"/>
</dbReference>
<gene>
    <name evidence="3" type="ORF">N8I77_007144</name>
</gene>
<feature type="region of interest" description="Disordered" evidence="1">
    <location>
        <begin position="1"/>
        <end position="53"/>
    </location>
</feature>
<dbReference type="EMBL" id="JAUJFL010000004">
    <property type="protein sequence ID" value="KAK2604196.1"/>
    <property type="molecule type" value="Genomic_DNA"/>
</dbReference>
<accession>A0AAD9SDU0</accession>
<dbReference type="AlphaFoldDB" id="A0AAD9SDU0"/>
<dbReference type="SMART" id="SM00382">
    <property type="entry name" value="AAA"/>
    <property type="match status" value="1"/>
</dbReference>
<keyword evidence="4" id="KW-1185">Reference proteome</keyword>
<dbReference type="InterPro" id="IPR054289">
    <property type="entry name" value="DUF7025"/>
</dbReference>
<dbReference type="Proteomes" id="UP001265746">
    <property type="component" value="Unassembled WGS sequence"/>
</dbReference>
<sequence>MNSESDGRSRFSWSRFKSRAKKRRKRRRQLKNAKGSGDSGAAKGGTDVDDESARKPQEIIPELRYCNFEQFQSRPAAAGNDQKLPCVDVLIADDSLDDEVRDFSKLIEKMKAGTVKSWTPSRAATLPEDATPDDSTKKWIRRIRINSQAVMELVNHVCFEDDELTSQPMVFFRPFQVLVFRYKDMQEQLTRIQKLASEGDWESKVKKLREEKGALDELQCFLGFMESRIMPDSRRYRDSLSPPPRTIRYEDLWYLFKPGDLVYVSRDMWKHQNSRRRMPSQQILRVVETHLTTTSLQMSPQGFTLENPWSLICHFYEYDGTTYMPQSLIFDPFLPFRGKKRVTELMLYPVSYLEDDKIMAQAQTSGQTYVDLIERRSGFYSGWTETLNPRGQPLTDDEILVDYQETFNAFPTWRVLPYPGIGGDQLTRTGFYLFESEDQPLVELDEVGGATYEKFDQCLARDMTEFTESRTFVEKDLFVRFSRDSTAAPSGHILALLPRRFFAYAVLERRFLQLNTRFVRNADLETNDKAFEKLEINPKYKRLILALVKSHFDKIETEKRTNVEIETQDLIRGKGKGVVILLHGVPGVGKTATAEAVALKWKKPLFPITCGDLGYTAEKLERSLHDIFRLAHHWGCILLLDEADVFITQRERHDLKRNALVSAFLRVLEYYNGIIFLTTNRAGVLDEAIKSRVHLNLHYGHLDEEQTVAIFKQHILRLRDIEKQRNTDKSEQIVVLHQEIIQFARDHFNKRDNKHGPGSNFGRWNGRQIRNAFFIASSLAHYDNADEGNDKTNDELADRSVKVQKQLGRKHFELVAETTLLYDQFREAVHSGKSDDHVALEREERASPSQNRARTPDRFKTPR</sequence>
<evidence type="ECO:0000256" key="1">
    <source>
        <dbReference type="SAM" id="MobiDB-lite"/>
    </source>
</evidence>
<evidence type="ECO:0000313" key="4">
    <source>
        <dbReference type="Proteomes" id="UP001265746"/>
    </source>
</evidence>
<feature type="domain" description="AAA+ ATPase" evidence="2">
    <location>
        <begin position="576"/>
        <end position="703"/>
    </location>
</feature>
<name>A0AAD9SDU0_PHOAM</name>
<evidence type="ECO:0000259" key="2">
    <source>
        <dbReference type="SMART" id="SM00382"/>
    </source>
</evidence>
<dbReference type="Pfam" id="PF23232">
    <property type="entry name" value="AAA_lid_13"/>
    <property type="match status" value="1"/>
</dbReference>
<dbReference type="InterPro" id="IPR003959">
    <property type="entry name" value="ATPase_AAA_core"/>
</dbReference>
<feature type="compositionally biased region" description="Low complexity" evidence="1">
    <location>
        <begin position="33"/>
        <end position="45"/>
    </location>
</feature>
<dbReference type="InterPro" id="IPR027417">
    <property type="entry name" value="P-loop_NTPase"/>
</dbReference>
<feature type="region of interest" description="Disordered" evidence="1">
    <location>
        <begin position="832"/>
        <end position="863"/>
    </location>
</feature>
<dbReference type="Gene3D" id="3.40.50.300">
    <property type="entry name" value="P-loop containing nucleotide triphosphate hydrolases"/>
    <property type="match status" value="1"/>
</dbReference>
<dbReference type="CDD" id="cd19481">
    <property type="entry name" value="RecA-like_protease"/>
    <property type="match status" value="1"/>
</dbReference>
<dbReference type="PANTHER" id="PTHR46411:SF3">
    <property type="entry name" value="AAA+ ATPASE DOMAIN-CONTAINING PROTEIN"/>
    <property type="match status" value="1"/>
</dbReference>
<organism evidence="3 4">
    <name type="scientific">Phomopsis amygdali</name>
    <name type="common">Fusicoccum amygdali</name>
    <dbReference type="NCBI Taxonomy" id="1214568"/>
    <lineage>
        <taxon>Eukaryota</taxon>
        <taxon>Fungi</taxon>
        <taxon>Dikarya</taxon>
        <taxon>Ascomycota</taxon>
        <taxon>Pezizomycotina</taxon>
        <taxon>Sordariomycetes</taxon>
        <taxon>Sordariomycetidae</taxon>
        <taxon>Diaporthales</taxon>
        <taxon>Diaporthaceae</taxon>
        <taxon>Diaporthe</taxon>
    </lineage>
</organism>
<comment type="caution">
    <text evidence="3">The sequence shown here is derived from an EMBL/GenBank/DDBJ whole genome shotgun (WGS) entry which is preliminary data.</text>
</comment>
<evidence type="ECO:0000313" key="3">
    <source>
        <dbReference type="EMBL" id="KAK2604196.1"/>
    </source>
</evidence>
<dbReference type="InterPro" id="IPR003593">
    <property type="entry name" value="AAA+_ATPase"/>
</dbReference>
<feature type="compositionally biased region" description="Basic and acidic residues" evidence="1">
    <location>
        <begin position="832"/>
        <end position="846"/>
    </location>
</feature>
<feature type="compositionally biased region" description="Basic and acidic residues" evidence="1">
    <location>
        <begin position="854"/>
        <end position="863"/>
    </location>
</feature>